<dbReference type="PATRIC" id="fig|1420583.3.peg.4099"/>
<dbReference type="STRING" id="1420583.V473_21425"/>
<gene>
    <name evidence="1" type="ORF">V473_21425</name>
</gene>
<reference evidence="1 2" key="1">
    <citation type="journal article" date="2015" name="G3 (Bethesda)">
        <title>Insights into Ongoing Evolution of the Hexachlorocyclohexane Catabolic Pathway from Comparative Genomics of Ten Sphingomonadaceae Strains.</title>
        <authorList>
            <person name="Pearce S.L."/>
            <person name="Oakeshott J.G."/>
            <person name="Pandey G."/>
        </authorList>
    </citation>
    <scope>NUCLEOTIDE SEQUENCE [LARGE SCALE GENOMIC DNA]</scope>
    <source>
        <strain evidence="1 2">LL01</strain>
    </source>
</reference>
<accession>A0A0J7XMT2</accession>
<dbReference type="AlphaFoldDB" id="A0A0J7XMT2"/>
<evidence type="ECO:0000313" key="1">
    <source>
        <dbReference type="EMBL" id="KMS52418.1"/>
    </source>
</evidence>
<keyword evidence="2" id="KW-1185">Reference proteome</keyword>
<proteinExistence type="predicted"/>
<sequence>MFYDTLYRHNQALSPAGLDHLPAALHALNAAVEDCQRAGKPVASDAATLLLIRHLADVAERDAPSAAALRLRCEADRLAVDAAPALLDIAGKSVGGNYHAKRTFHYQARRALTHLVTAIGLDMDDARINTILGADHEDGTTELRHAELAVRVVPRGFLPDSEVSISRCRDGQEIGKPHRAPITELLDVAAFQRRLAGMLGDIGAVRFAAAA</sequence>
<dbReference type="EMBL" id="JACT01000006">
    <property type="protein sequence ID" value="KMS52418.1"/>
    <property type="molecule type" value="Genomic_DNA"/>
</dbReference>
<evidence type="ECO:0000313" key="2">
    <source>
        <dbReference type="Proteomes" id="UP000052232"/>
    </source>
</evidence>
<comment type="caution">
    <text evidence="1">The sequence shown here is derived from an EMBL/GenBank/DDBJ whole genome shotgun (WGS) entry which is preliminary data.</text>
</comment>
<organism evidence="1 2">
    <name type="scientific">Sphingobium cupriresistens LL01</name>
    <dbReference type="NCBI Taxonomy" id="1420583"/>
    <lineage>
        <taxon>Bacteria</taxon>
        <taxon>Pseudomonadati</taxon>
        <taxon>Pseudomonadota</taxon>
        <taxon>Alphaproteobacteria</taxon>
        <taxon>Sphingomonadales</taxon>
        <taxon>Sphingomonadaceae</taxon>
        <taxon>Sphingobium</taxon>
    </lineage>
</organism>
<name>A0A0J7XMT2_9SPHN</name>
<protein>
    <submittedName>
        <fullName evidence="1">Uncharacterized protein</fullName>
    </submittedName>
</protein>
<dbReference type="RefSeq" id="WP_066609008.1">
    <property type="nucleotide sequence ID" value="NZ_KQ130437.1"/>
</dbReference>
<dbReference type="Proteomes" id="UP000052232">
    <property type="component" value="Unassembled WGS sequence"/>
</dbReference>